<organism evidence="7 8">
    <name type="scientific">Forsythia ovata</name>
    <dbReference type="NCBI Taxonomy" id="205694"/>
    <lineage>
        <taxon>Eukaryota</taxon>
        <taxon>Viridiplantae</taxon>
        <taxon>Streptophyta</taxon>
        <taxon>Embryophyta</taxon>
        <taxon>Tracheophyta</taxon>
        <taxon>Spermatophyta</taxon>
        <taxon>Magnoliopsida</taxon>
        <taxon>eudicotyledons</taxon>
        <taxon>Gunneridae</taxon>
        <taxon>Pentapetalae</taxon>
        <taxon>asterids</taxon>
        <taxon>lamiids</taxon>
        <taxon>Lamiales</taxon>
        <taxon>Oleaceae</taxon>
        <taxon>Forsythieae</taxon>
        <taxon>Forsythia</taxon>
    </lineage>
</organism>
<dbReference type="PANTHER" id="PTHR45717">
    <property type="entry name" value="OS12G0527900 PROTEIN"/>
    <property type="match status" value="1"/>
</dbReference>
<dbReference type="GO" id="GO:0005739">
    <property type="term" value="C:mitochondrion"/>
    <property type="evidence" value="ECO:0007669"/>
    <property type="project" value="UniProtKB-SubCell"/>
</dbReference>
<feature type="repeat" description="PPR" evidence="6">
    <location>
        <begin position="43"/>
        <end position="77"/>
    </location>
</feature>
<name>A0ABD1R3M4_9LAMI</name>
<evidence type="ECO:0000256" key="4">
    <source>
        <dbReference type="ARBA" id="ARBA00022946"/>
    </source>
</evidence>
<keyword evidence="3" id="KW-0677">Repeat</keyword>
<sequence>MKDLKFPITCFAYDQMILLYKKTNWKKISDVLLLMEKENIEPSLFTYQILIDAKGQSNDITGMEQILETLKAEGMEPNSQIKVILARHYIAAGLKDKAEAVLKEMEGNSIKENRWACEYLLRLYASLGSANEVGRLWQVCESNPRSEECLAAIEAWGKLNRIEEAEAVFEKMLKKVKKPSPKQFLFLLKVYSDHKMLAKGKDLVKRMAESGCDIGPLTWDAIVNLYVRAGEVEKADSILHKATEQNRRRRPLISSYLVIMDKYGERGDIHNAEKMFHKIKQAGYVSQLRLFQSLIRAYVNAKSPAYGFRERMKADNVIPNNAMAAQLALVDAFRKTAVSDLLE</sequence>
<dbReference type="PANTHER" id="PTHR45717:SF15">
    <property type="entry name" value="AGL218WP"/>
    <property type="match status" value="1"/>
</dbReference>
<dbReference type="Proteomes" id="UP001604277">
    <property type="component" value="Unassembled WGS sequence"/>
</dbReference>
<dbReference type="EMBL" id="JBFOLJ010000013">
    <property type="protein sequence ID" value="KAL2483027.1"/>
    <property type="molecule type" value="Genomic_DNA"/>
</dbReference>
<keyword evidence="5" id="KW-0496">Mitochondrion</keyword>
<dbReference type="Pfam" id="PF01535">
    <property type="entry name" value="PPR"/>
    <property type="match status" value="3"/>
</dbReference>
<accession>A0ABD1R3M4</accession>
<evidence type="ECO:0000313" key="8">
    <source>
        <dbReference type="Proteomes" id="UP001604277"/>
    </source>
</evidence>
<dbReference type="Gene3D" id="1.25.40.10">
    <property type="entry name" value="Tetratricopeptide repeat domain"/>
    <property type="match status" value="2"/>
</dbReference>
<comment type="subcellular location">
    <subcellularLocation>
        <location evidence="1">Mitochondrion</location>
    </subcellularLocation>
</comment>
<dbReference type="GO" id="GO:0003729">
    <property type="term" value="F:mRNA binding"/>
    <property type="evidence" value="ECO:0007669"/>
    <property type="project" value="UniProtKB-ARBA"/>
</dbReference>
<dbReference type="FunFam" id="1.25.40.10:FF:000394">
    <property type="entry name" value="Pentatricopeptide repeat-containing protein, mitochondrial"/>
    <property type="match status" value="1"/>
</dbReference>
<dbReference type="NCBIfam" id="TIGR00756">
    <property type="entry name" value="PPR"/>
    <property type="match status" value="1"/>
</dbReference>
<dbReference type="InterPro" id="IPR002885">
    <property type="entry name" value="PPR_rpt"/>
</dbReference>
<proteinExistence type="inferred from homology"/>
<evidence type="ECO:0000256" key="5">
    <source>
        <dbReference type="ARBA" id="ARBA00023128"/>
    </source>
</evidence>
<dbReference type="Pfam" id="PF13812">
    <property type="entry name" value="PPR_3"/>
    <property type="match status" value="1"/>
</dbReference>
<keyword evidence="4" id="KW-0809">Transit peptide</keyword>
<dbReference type="AlphaFoldDB" id="A0ABD1R3M4"/>
<dbReference type="InterPro" id="IPR011990">
    <property type="entry name" value="TPR-like_helical_dom_sf"/>
</dbReference>
<keyword evidence="8" id="KW-1185">Reference proteome</keyword>
<evidence type="ECO:0000313" key="7">
    <source>
        <dbReference type="EMBL" id="KAL2483027.1"/>
    </source>
</evidence>
<protein>
    <submittedName>
        <fullName evidence="7">Pentatricopeptide repeat-containing protein</fullName>
    </submittedName>
</protein>
<evidence type="ECO:0000256" key="2">
    <source>
        <dbReference type="ARBA" id="ARBA00007626"/>
    </source>
</evidence>
<reference evidence="8" key="1">
    <citation type="submission" date="2024-07" db="EMBL/GenBank/DDBJ databases">
        <title>Two chromosome-level genome assemblies of Korean endemic species Abeliophyllum distichum and Forsythia ovata (Oleaceae).</title>
        <authorList>
            <person name="Jang H."/>
        </authorList>
    </citation>
    <scope>NUCLEOTIDE SEQUENCE [LARGE SCALE GENOMIC DNA]</scope>
</reference>
<evidence type="ECO:0000256" key="6">
    <source>
        <dbReference type="PROSITE-ProRule" id="PRU00708"/>
    </source>
</evidence>
<comment type="caution">
    <text evidence="7">The sequence shown here is derived from an EMBL/GenBank/DDBJ whole genome shotgun (WGS) entry which is preliminary data.</text>
</comment>
<comment type="similarity">
    <text evidence="2">Belongs to the PPR family. P subfamily.</text>
</comment>
<evidence type="ECO:0000256" key="3">
    <source>
        <dbReference type="ARBA" id="ARBA00022737"/>
    </source>
</evidence>
<gene>
    <name evidence="7" type="ORF">Fot_44471</name>
</gene>
<dbReference type="PROSITE" id="PS51375">
    <property type="entry name" value="PPR"/>
    <property type="match status" value="1"/>
</dbReference>
<dbReference type="SUPFAM" id="SSF81901">
    <property type="entry name" value="HCP-like"/>
    <property type="match status" value="1"/>
</dbReference>
<evidence type="ECO:0000256" key="1">
    <source>
        <dbReference type="ARBA" id="ARBA00004173"/>
    </source>
</evidence>